<reference evidence="4" key="1">
    <citation type="journal article" date="2015" name="PLoS Genet.">
        <title>Genome Sequence and Transcriptome Analyses of Chrysochromulina tobin: Metabolic Tools for Enhanced Algal Fitness in the Prominent Order Prymnesiales (Haptophyceae).</title>
        <authorList>
            <person name="Hovde B.T."/>
            <person name="Deodato C.R."/>
            <person name="Hunsperger H.M."/>
            <person name="Ryken S.A."/>
            <person name="Yost W."/>
            <person name="Jha R.K."/>
            <person name="Patterson J."/>
            <person name="Monnat R.J. Jr."/>
            <person name="Barlow S.B."/>
            <person name="Starkenburg S.R."/>
            <person name="Cattolico R.A."/>
        </authorList>
    </citation>
    <scope>NUCLEOTIDE SEQUENCE</scope>
    <source>
        <strain evidence="4">CCMP291</strain>
    </source>
</reference>
<feature type="transmembrane region" description="Helical" evidence="2">
    <location>
        <begin position="744"/>
        <end position="761"/>
    </location>
</feature>
<feature type="transmembrane region" description="Helical" evidence="2">
    <location>
        <begin position="1033"/>
        <end position="1054"/>
    </location>
</feature>
<dbReference type="InterPro" id="IPR045122">
    <property type="entry name" value="Csc1-like"/>
</dbReference>
<accession>A0A0M0JSB3</accession>
<feature type="transmembrane region" description="Helical" evidence="2">
    <location>
        <begin position="1272"/>
        <end position="1292"/>
    </location>
</feature>
<feature type="transmembrane region" description="Helical" evidence="2">
    <location>
        <begin position="1207"/>
        <end position="1227"/>
    </location>
</feature>
<protein>
    <submittedName>
        <fullName evidence="3">Uncharacterized protein</fullName>
    </submittedName>
</protein>
<feature type="region of interest" description="Disordered" evidence="1">
    <location>
        <begin position="16"/>
        <end position="37"/>
    </location>
</feature>
<feature type="transmembrane region" description="Helical" evidence="2">
    <location>
        <begin position="1074"/>
        <end position="1103"/>
    </location>
</feature>
<feature type="region of interest" description="Disordered" evidence="1">
    <location>
        <begin position="327"/>
        <end position="374"/>
    </location>
</feature>
<evidence type="ECO:0000313" key="4">
    <source>
        <dbReference type="Proteomes" id="UP000037460"/>
    </source>
</evidence>
<feature type="compositionally biased region" description="Low complexity" evidence="1">
    <location>
        <begin position="1517"/>
        <end position="1537"/>
    </location>
</feature>
<evidence type="ECO:0000256" key="1">
    <source>
        <dbReference type="SAM" id="MobiDB-lite"/>
    </source>
</evidence>
<dbReference type="PANTHER" id="PTHR13018">
    <property type="entry name" value="PROBABLE MEMBRANE PROTEIN DUF221-RELATED"/>
    <property type="match status" value="1"/>
</dbReference>
<dbReference type="PROSITE" id="PS50096">
    <property type="entry name" value="IQ"/>
    <property type="match status" value="1"/>
</dbReference>
<name>A0A0M0JSB3_9EUKA</name>
<feature type="transmembrane region" description="Helical" evidence="2">
    <location>
        <begin position="1124"/>
        <end position="1145"/>
    </location>
</feature>
<feature type="region of interest" description="Disordered" evidence="1">
    <location>
        <begin position="519"/>
        <end position="546"/>
    </location>
</feature>
<keyword evidence="2" id="KW-0472">Membrane</keyword>
<keyword evidence="2" id="KW-0812">Transmembrane</keyword>
<feature type="compositionally biased region" description="Polar residues" evidence="1">
    <location>
        <begin position="148"/>
        <end position="161"/>
    </location>
</feature>
<feature type="region of interest" description="Disordered" evidence="1">
    <location>
        <begin position="1515"/>
        <end position="1537"/>
    </location>
</feature>
<dbReference type="GO" id="GO:0005227">
    <property type="term" value="F:calcium-activated cation channel activity"/>
    <property type="evidence" value="ECO:0007669"/>
    <property type="project" value="InterPro"/>
</dbReference>
<dbReference type="Proteomes" id="UP000037460">
    <property type="component" value="Unassembled WGS sequence"/>
</dbReference>
<feature type="region of interest" description="Disordered" evidence="1">
    <location>
        <begin position="112"/>
        <end position="229"/>
    </location>
</feature>
<keyword evidence="4" id="KW-1185">Reference proteome</keyword>
<dbReference type="OrthoDB" id="197892at2759"/>
<feature type="compositionally biased region" description="Polar residues" evidence="1">
    <location>
        <begin position="120"/>
        <end position="132"/>
    </location>
</feature>
<comment type="caution">
    <text evidence="3">The sequence shown here is derived from an EMBL/GenBank/DDBJ whole genome shotgun (WGS) entry which is preliminary data.</text>
</comment>
<feature type="transmembrane region" description="Helical" evidence="2">
    <location>
        <begin position="1234"/>
        <end position="1252"/>
    </location>
</feature>
<keyword evidence="2" id="KW-1133">Transmembrane helix</keyword>
<organism evidence="3 4">
    <name type="scientific">Chrysochromulina tobinii</name>
    <dbReference type="NCBI Taxonomy" id="1460289"/>
    <lineage>
        <taxon>Eukaryota</taxon>
        <taxon>Haptista</taxon>
        <taxon>Haptophyta</taxon>
        <taxon>Prymnesiophyceae</taxon>
        <taxon>Prymnesiales</taxon>
        <taxon>Chrysochromulinaceae</taxon>
        <taxon>Chrysochromulina</taxon>
    </lineage>
</organism>
<dbReference type="PANTHER" id="PTHR13018:SF135">
    <property type="entry name" value="CSC1_OSCA1-LIKE 7TM REGION DOMAIN-CONTAINING PROTEIN"/>
    <property type="match status" value="1"/>
</dbReference>
<dbReference type="GO" id="GO:0005886">
    <property type="term" value="C:plasma membrane"/>
    <property type="evidence" value="ECO:0007669"/>
    <property type="project" value="TreeGrafter"/>
</dbReference>
<sequence>MEAAIKEQYEKSVRLKEEAEAEARAKERAAREAAERAEREAREAARLKEEHERAEKAVYEAKAAEAVRLIISPRSYRRWKANVESEQKRRSSASYMQMQMEMMEMISPISTHRSLGTHRTAASLSPQRTPASPSIEPRLATRGDRGGSQKSQAVERGQTSPPAGHPRFSVADTPASRDTQLPSKDVTGAAAAPARALKQSAAGGTAEEHSASREALAATRVQAVQRGRSTRLRLQMGPLEGATTSPASQRSCRMRASSAGRTSSVLTARSARTVHSGSADTARSGAVSARAVPALPAFGWVTLAMGDVQYVHRRVARLPAAIKQQHMDHWARRGALDSARERQRARSREEDLEAERWRQTPHFGGDAARASRAKPTRPVYLHELDADPRGVGFAYGGLTPGRLHSHGRLVDVHQAAFSVGVAGRYELHVALRHDRESLLLSTPLPGSPFQLTVLPGMPHPLSTELPPTHLPLLGVAEAWEDVALALGAIRAGHAALSGRFASLPLSDFILGKPTDRPLSLSPRLGSAGRHRRMSSDSMGSGKEGRETGREAVCTAAAIKLQAIQRGRSTRRPLDRRKRERLAAESALLDSCVWKIIDDEGHLEDVRRFPFLSWSMHRDLGKYGCSVAVRLLLVVKHEGIVALTLCFLLTLPNLIDNLRRTKYRHDCRFTAVGSGSLMCGVADVALRTSATMPEQPFYLWTAMGACEEYANTSIVLQPTFTYDNPFVHLRSAAEYCIRPYLKQSYELWSGVLVMVVLTLYLLRLRRLQVRIVRDHNRHTWTPGDYAVLIEGLMRGQVPADQEGSLRSDMRKIGIGDVAISHIEIGCGCKSEFELLQSIAELRVRCQELGARRGRTAEQEQRDQMKLEATREKLAAARLQLGKGREDEHKTTGQAFIVFQSEDDRNKLISRFDPDYALVRPGPAARLAARLEARLAESGLIQKKEEAEDDDDGPIKRAKTRARPRRLLGAKHVRVSNTFRDLFQHLNNLFRESEFADLEASDPDRALLVEPAPEPTDVLWQNLEIDDDERFRRTCLTYVVTGMIVLMSAACCAVLTTLKHNGPEWIGYGRDDDSWWAWAFSLGLSAVTAIGINVANFVIYTYVYAATEHERHLSRTLHERSLFTKLSLAYLANTVALPLIVGCVPFGPTQGWYEVGGPVDTAQVILLSGALIHELLKVTQPYTWYIRYVRGRFAHSQLRLNALWAPPDMFIGDLFADLVKLFALCLLYAPLQPMMYVYTVLALVLSLACDKYAISYWWRAPPALRHDLMERLRFTLWLLLPLHFGASAFALVYAQPREGTADAMGGPLALSIIVWLCYPLALLLSGVLGIEVLQMANSLEPTTTLYGATWRRMGDDEAGHAPTEIANDALAAALAANKLEFTQPELVAFGLRSLPAGCCIRVGGARYLEVARGVRYDDVPRVLGYAIDRYRGLAATRQEETAVAIEERAFRSGLAGLNAKYTAVRRLTAGAGAGADAPVESSAFARALNGTAEEGFRRFEVGVQDWFRRLVHQEPPVAPTVEAPEPSAQESSAAPELQA</sequence>
<dbReference type="EMBL" id="JWZX01002447">
    <property type="protein sequence ID" value="KOO29217.1"/>
    <property type="molecule type" value="Genomic_DNA"/>
</dbReference>
<evidence type="ECO:0000256" key="2">
    <source>
        <dbReference type="SAM" id="Phobius"/>
    </source>
</evidence>
<feature type="compositionally biased region" description="Basic and acidic residues" evidence="1">
    <location>
        <begin position="327"/>
        <end position="358"/>
    </location>
</feature>
<evidence type="ECO:0000313" key="3">
    <source>
        <dbReference type="EMBL" id="KOO29217.1"/>
    </source>
</evidence>
<gene>
    <name evidence="3" type="ORF">Ctob_004694</name>
</gene>
<proteinExistence type="predicted"/>
<feature type="transmembrane region" description="Helical" evidence="2">
    <location>
        <begin position="1304"/>
        <end position="1328"/>
    </location>
</feature>